<evidence type="ECO:0000313" key="2">
    <source>
        <dbReference type="Proteomes" id="UP000596742"/>
    </source>
</evidence>
<dbReference type="AlphaFoldDB" id="A0A8B6E902"/>
<reference evidence="1" key="1">
    <citation type="submission" date="2018-11" db="EMBL/GenBank/DDBJ databases">
        <authorList>
            <person name="Alioto T."/>
            <person name="Alioto T."/>
        </authorList>
    </citation>
    <scope>NUCLEOTIDE SEQUENCE</scope>
</reference>
<dbReference type="EMBL" id="UYJE01004761">
    <property type="protein sequence ID" value="VDI31086.1"/>
    <property type="molecule type" value="Genomic_DNA"/>
</dbReference>
<comment type="caution">
    <text evidence="1">The sequence shown here is derived from an EMBL/GenBank/DDBJ whole genome shotgun (WGS) entry which is preliminary data.</text>
</comment>
<evidence type="ECO:0000313" key="1">
    <source>
        <dbReference type="EMBL" id="VDI31086.1"/>
    </source>
</evidence>
<name>A0A8B6E902_MYTGA</name>
<keyword evidence="2" id="KW-1185">Reference proteome</keyword>
<organism evidence="1 2">
    <name type="scientific">Mytilus galloprovincialis</name>
    <name type="common">Mediterranean mussel</name>
    <dbReference type="NCBI Taxonomy" id="29158"/>
    <lineage>
        <taxon>Eukaryota</taxon>
        <taxon>Metazoa</taxon>
        <taxon>Spiralia</taxon>
        <taxon>Lophotrochozoa</taxon>
        <taxon>Mollusca</taxon>
        <taxon>Bivalvia</taxon>
        <taxon>Autobranchia</taxon>
        <taxon>Pteriomorphia</taxon>
        <taxon>Mytilida</taxon>
        <taxon>Mytiloidea</taxon>
        <taxon>Mytilidae</taxon>
        <taxon>Mytilinae</taxon>
        <taxon>Mytilus</taxon>
    </lineage>
</organism>
<proteinExistence type="predicted"/>
<accession>A0A8B6E902</accession>
<protein>
    <submittedName>
        <fullName evidence="1">Uncharacterized protein</fullName>
    </submittedName>
</protein>
<gene>
    <name evidence="1" type="ORF">MGAL_10B060183</name>
</gene>
<dbReference type="Proteomes" id="UP000596742">
    <property type="component" value="Unassembled WGS sequence"/>
</dbReference>
<sequence length="70" mass="8407">MYNTTQQEQHDMHDTLTMIGLEAKVLKMIDDRATYFKTASKDHYKHDLRRFNHFCQLGNSTLWVYKGHVF</sequence>